<sequence>MSLPFTVRGTRLVDPVDGERFLLATTVGHGLGSSRLRLDRGQPGEVRLVRVEVRGGAVRLVQESKHHLGAGSFAESTLFAGPLVDGAVDVEGLLVSDLHGVAGILAAGGHGDHRFDTARSHLAEVRVSAEGAHWSTVLTLTGPGTSAELVRVVPDARWVTVGVEVTAIPLPDEGFVPRRYDPASGSYAKGHADHDRIGHGVEVRFQPRFRTDRTVVFHVDPRIPQPYRDAVVEGGRWWRQAFAAAGLPDAFDVRVRADDVDAFGPRTSSVSWVHRAGRGWSQGGALTDPRTQEILRGQVRLGSHRVEQLTLLAEALLTPYGRPDEAERLAAVERFVLARLRHLAAHEIGHALGFVHNYASTKHAKPSVMDYPHPRLRLRDGRIDLAGAYSAGVGPWDEFLVRHGYADDETPSGLVFVTDADGHAPDAAHPDAVPWTSGDDPFTTLAELLEVREVALGEFSRGALARDRQVGDLEPRLVVLHLLHRHEVAALARLVGGVAHQGSPDSPAAEAVAPDDQRRAVEALLPLLDAEVAGVPASAVAVLLPPPPRFERDDQTYAPRTGPVFDPVVAVAAGAAVVLEPLLEPARLNRLHEQAVPGLSVEDLVGRVLRAAANGEDRRQGEVAGEAVRRVVATLTSGRLHDAVADEVHAALLEAARAFETSRPGLARRLHVFGEDGTVPGTPAVLPPGAPW</sequence>
<dbReference type="InterPro" id="IPR032534">
    <property type="entry name" value="EcxA_zinc-bd"/>
</dbReference>
<evidence type="ECO:0000259" key="1">
    <source>
        <dbReference type="Pfam" id="PF16313"/>
    </source>
</evidence>
<dbReference type="OrthoDB" id="9776599at2"/>
<reference evidence="2 3" key="1">
    <citation type="submission" date="2018-03" db="EMBL/GenBank/DDBJ databases">
        <title>Genomic Encyclopedia of Archaeal and Bacterial Type Strains, Phase II (KMG-II): from individual species to whole genera.</title>
        <authorList>
            <person name="Goeker M."/>
        </authorList>
    </citation>
    <scope>NUCLEOTIDE SEQUENCE [LARGE SCALE GENOMIC DNA]</scope>
    <source>
        <strain evidence="2 3">DSM 19711</strain>
    </source>
</reference>
<gene>
    <name evidence="2" type="ORF">CLV37_109259</name>
</gene>
<accession>A0A2T0R1A2</accession>
<evidence type="ECO:0000313" key="2">
    <source>
        <dbReference type="EMBL" id="PRY13067.1"/>
    </source>
</evidence>
<feature type="domain" description="EcxA zinc-binding" evidence="1">
    <location>
        <begin position="333"/>
        <end position="595"/>
    </location>
</feature>
<dbReference type="PANTHER" id="PTHR38478">
    <property type="entry name" value="PEPTIDASE M1A AND M12B"/>
    <property type="match status" value="1"/>
</dbReference>
<dbReference type="Pfam" id="PF16313">
    <property type="entry name" value="DUF4953"/>
    <property type="match status" value="1"/>
</dbReference>
<dbReference type="EMBL" id="PVZF01000009">
    <property type="protein sequence ID" value="PRY13067.1"/>
    <property type="molecule type" value="Genomic_DNA"/>
</dbReference>
<organism evidence="2 3">
    <name type="scientific">Kineococcus rhizosphaerae</name>
    <dbReference type="NCBI Taxonomy" id="559628"/>
    <lineage>
        <taxon>Bacteria</taxon>
        <taxon>Bacillati</taxon>
        <taxon>Actinomycetota</taxon>
        <taxon>Actinomycetes</taxon>
        <taxon>Kineosporiales</taxon>
        <taxon>Kineosporiaceae</taxon>
        <taxon>Kineococcus</taxon>
    </lineage>
</organism>
<name>A0A2T0R1A2_9ACTN</name>
<keyword evidence="3" id="KW-1185">Reference proteome</keyword>
<dbReference type="SUPFAM" id="SSF55486">
    <property type="entry name" value="Metalloproteases ('zincins'), catalytic domain"/>
    <property type="match status" value="1"/>
</dbReference>
<protein>
    <submittedName>
        <fullName evidence="2">Uncharacterized protein DUF4953</fullName>
    </submittedName>
</protein>
<evidence type="ECO:0000313" key="3">
    <source>
        <dbReference type="Proteomes" id="UP000238083"/>
    </source>
</evidence>
<proteinExistence type="predicted"/>
<dbReference type="RefSeq" id="WP_106213043.1">
    <property type="nucleotide sequence ID" value="NZ_PVZF01000009.1"/>
</dbReference>
<comment type="caution">
    <text evidence="2">The sequence shown here is derived from an EMBL/GenBank/DDBJ whole genome shotgun (WGS) entry which is preliminary data.</text>
</comment>
<dbReference type="PANTHER" id="PTHR38478:SF1">
    <property type="entry name" value="ZINC DEPENDENT METALLOPROTEASE DOMAIN LIPOPROTEIN"/>
    <property type="match status" value="1"/>
</dbReference>
<dbReference type="AlphaFoldDB" id="A0A2T0R1A2"/>
<dbReference type="Proteomes" id="UP000238083">
    <property type="component" value="Unassembled WGS sequence"/>
</dbReference>